<sequence length="167" mass="18968">MARTSWYEMTFTSNAETMEEDPFTATQEAEANATSAHEAQEAHEGDEPRDTPFDLARDARALHENGTCDPCVFLASAHGCSKGLDCEFCHLHHPEANSSSFTRPRKERRMRMKRHILQHLQGPDPDEMQQALQREARRSPYMRFIIPSQINLHLGEPTPASTSDDNM</sequence>
<feature type="compositionally biased region" description="Polar residues" evidence="1">
    <location>
        <begin position="24"/>
        <end position="37"/>
    </location>
</feature>
<accession>A0ABP0KWS0</accession>
<keyword evidence="4" id="KW-1185">Reference proteome</keyword>
<evidence type="ECO:0000313" key="2">
    <source>
        <dbReference type="EMBL" id="CAK9026908.1"/>
    </source>
</evidence>
<evidence type="ECO:0008006" key="5">
    <source>
        <dbReference type="Google" id="ProtNLM"/>
    </source>
</evidence>
<feature type="compositionally biased region" description="Basic and acidic residues" evidence="1">
    <location>
        <begin position="38"/>
        <end position="53"/>
    </location>
</feature>
<protein>
    <recommendedName>
        <fullName evidence="5">C3H1-type domain-containing protein</fullName>
    </recommendedName>
</protein>
<dbReference type="EMBL" id="CAXAMN010008890">
    <property type="protein sequence ID" value="CAK9026908.1"/>
    <property type="molecule type" value="Genomic_DNA"/>
</dbReference>
<organism evidence="3 4">
    <name type="scientific">Durusdinium trenchii</name>
    <dbReference type="NCBI Taxonomy" id="1381693"/>
    <lineage>
        <taxon>Eukaryota</taxon>
        <taxon>Sar</taxon>
        <taxon>Alveolata</taxon>
        <taxon>Dinophyceae</taxon>
        <taxon>Suessiales</taxon>
        <taxon>Symbiodiniaceae</taxon>
        <taxon>Durusdinium</taxon>
    </lineage>
</organism>
<gene>
    <name evidence="2" type="ORF">CCMP2556_LOCUS16552</name>
    <name evidence="3" type="ORF">CCMP2556_LOCUS17873</name>
</gene>
<evidence type="ECO:0000313" key="4">
    <source>
        <dbReference type="Proteomes" id="UP001642484"/>
    </source>
</evidence>
<reference evidence="3 4" key="1">
    <citation type="submission" date="2024-02" db="EMBL/GenBank/DDBJ databases">
        <authorList>
            <person name="Chen Y."/>
            <person name="Shah S."/>
            <person name="Dougan E. K."/>
            <person name="Thang M."/>
            <person name="Chan C."/>
        </authorList>
    </citation>
    <scope>NUCLEOTIDE SEQUENCE [LARGE SCALE GENOMIC DNA]</scope>
</reference>
<name>A0ABP0KWS0_9DINO</name>
<evidence type="ECO:0000313" key="3">
    <source>
        <dbReference type="EMBL" id="CAK9030427.1"/>
    </source>
</evidence>
<dbReference type="Proteomes" id="UP001642484">
    <property type="component" value="Unassembled WGS sequence"/>
</dbReference>
<dbReference type="EMBL" id="CAXAMN010010001">
    <property type="protein sequence ID" value="CAK9030427.1"/>
    <property type="molecule type" value="Genomic_DNA"/>
</dbReference>
<comment type="caution">
    <text evidence="3">The sequence shown here is derived from an EMBL/GenBank/DDBJ whole genome shotgun (WGS) entry which is preliminary data.</text>
</comment>
<feature type="region of interest" description="Disordered" evidence="1">
    <location>
        <begin position="1"/>
        <end position="53"/>
    </location>
</feature>
<proteinExistence type="predicted"/>
<evidence type="ECO:0000256" key="1">
    <source>
        <dbReference type="SAM" id="MobiDB-lite"/>
    </source>
</evidence>